<feature type="region of interest" description="Disordered" evidence="1">
    <location>
        <begin position="1"/>
        <end position="52"/>
    </location>
</feature>
<reference evidence="2 3" key="1">
    <citation type="submission" date="2015-08" db="EMBL/GenBank/DDBJ databases">
        <title>Genome sequence of the pristinamycin over-producing bacterium Streptomyces pristinaespiralis HCCB10218.</title>
        <authorList>
            <person name="Tian J."/>
            <person name="Yang J."/>
            <person name="Li L."/>
            <person name="Ruan L."/>
            <person name="Wei W."/>
            <person name="Zheng G."/>
            <person name="Wei Z."/>
            <person name="Yang S."/>
            <person name="Ge M."/>
            <person name="Jiang W."/>
            <person name="Lu Y."/>
        </authorList>
    </citation>
    <scope>NUCLEOTIDE SEQUENCE [LARGE SCALE GENOMIC DNA]</scope>
    <source>
        <strain evidence="2 3">HCCB 10218</strain>
    </source>
</reference>
<gene>
    <name evidence="2" type="ORF">SPRI_0611</name>
</gene>
<sequence>MDIATTWTPRSGDNPAVDNDHVVPLPGSTHRPGALPEAHLPPPWPQWQDEYPVTAPGGHPYVLAALRTTVLGNRHRQQQRLVENDDLRARLGPLFSTVPVSHSLLQEPHGGQHCRFSSDGPRLWQDDDPDRWPNTLYRQFEQQDGPRRGLGEVTVTLRLLSRHGLTLEVSRTVSECNVRADARILLAQLPRQLTDARP</sequence>
<dbReference type="EMBL" id="CP011340">
    <property type="protein sequence ID" value="ALC18917.1"/>
    <property type="molecule type" value="Genomic_DNA"/>
</dbReference>
<protein>
    <submittedName>
        <fullName evidence="2">Uncharacterized protein</fullName>
    </submittedName>
</protein>
<evidence type="ECO:0000313" key="3">
    <source>
        <dbReference type="Proteomes" id="UP000060513"/>
    </source>
</evidence>
<evidence type="ECO:0000256" key="1">
    <source>
        <dbReference type="SAM" id="MobiDB-lite"/>
    </source>
</evidence>
<accession>A0A0M4DDS4</accession>
<dbReference type="KEGG" id="spri:SPRI_0611"/>
<proteinExistence type="predicted"/>
<name>A0A0M4DDS4_STRPR</name>
<evidence type="ECO:0000313" key="2">
    <source>
        <dbReference type="EMBL" id="ALC18917.1"/>
    </source>
</evidence>
<feature type="compositionally biased region" description="Polar residues" evidence="1">
    <location>
        <begin position="1"/>
        <end position="11"/>
    </location>
</feature>
<dbReference type="Proteomes" id="UP000060513">
    <property type="component" value="Chromosome"/>
</dbReference>
<dbReference type="AlphaFoldDB" id="A0A0M4DDS4"/>
<organism evidence="2">
    <name type="scientific">Streptomyces pristinaespiralis</name>
    <dbReference type="NCBI Taxonomy" id="38300"/>
    <lineage>
        <taxon>Bacteria</taxon>
        <taxon>Bacillati</taxon>
        <taxon>Actinomycetota</taxon>
        <taxon>Actinomycetes</taxon>
        <taxon>Kitasatosporales</taxon>
        <taxon>Streptomycetaceae</taxon>
        <taxon>Streptomyces</taxon>
    </lineage>
</organism>
<dbReference type="PATRIC" id="fig|38300.4.peg.652"/>